<dbReference type="SUPFAM" id="SSF55120">
    <property type="entry name" value="Pseudouridine synthase"/>
    <property type="match status" value="1"/>
</dbReference>
<dbReference type="GO" id="GO:0003723">
    <property type="term" value="F:RNA binding"/>
    <property type="evidence" value="ECO:0007669"/>
    <property type="project" value="InterPro"/>
</dbReference>
<dbReference type="InterPro" id="IPR020103">
    <property type="entry name" value="PsdUridine_synth_cat_dom_sf"/>
</dbReference>
<evidence type="ECO:0000259" key="2">
    <source>
        <dbReference type="Pfam" id="PF00849"/>
    </source>
</evidence>
<dbReference type="PANTHER" id="PTHR21600">
    <property type="entry name" value="MITOCHONDRIAL RNA PSEUDOURIDINE SYNTHASE"/>
    <property type="match status" value="1"/>
</dbReference>
<dbReference type="GO" id="GO:0000455">
    <property type="term" value="P:enzyme-directed rRNA pseudouridine synthesis"/>
    <property type="evidence" value="ECO:0007669"/>
    <property type="project" value="TreeGrafter"/>
</dbReference>
<reference evidence="3" key="1">
    <citation type="submission" date="2018-06" db="EMBL/GenBank/DDBJ databases">
        <authorList>
            <person name="Zhirakovskaya E."/>
        </authorList>
    </citation>
    <scope>NUCLEOTIDE SEQUENCE</scope>
</reference>
<proteinExistence type="inferred from homology"/>
<evidence type="ECO:0000256" key="1">
    <source>
        <dbReference type="ARBA" id="ARBA00010876"/>
    </source>
</evidence>
<dbReference type="InterPro" id="IPR006145">
    <property type="entry name" value="PsdUridine_synth_RsuA/RluA"/>
</dbReference>
<dbReference type="Gene3D" id="3.30.2350.10">
    <property type="entry name" value="Pseudouridine synthase"/>
    <property type="match status" value="1"/>
</dbReference>
<dbReference type="GO" id="GO:0009982">
    <property type="term" value="F:pseudouridine synthase activity"/>
    <property type="evidence" value="ECO:0007669"/>
    <property type="project" value="InterPro"/>
</dbReference>
<sequence length="299" mass="34396">MEYHLKITESGTKAANVLAEAADLSKHTVKQAMQKGAVWLSNEFGTHRLRRHSRLLQVGWELHFYYDPDVLSKVVAAPTLIADEKSYSIWNKPYGMLSQGSKWSDHCTLYRWAEQNLQPERSGFIVHRLDRAANGLMILAHSKTMAAKFSKMFASRDIVKKYRAKVFGNFDVKKIKNQNIELMPYNIRLKITEPIEDKEACSYVELLSYDEHTHTSVVLVEIESGRKHQIRIHLSNLGFPLLGDRLYSSSTNAHVNSNEKENTIIPDLQLIAYYLSFKCPETLQQKTWQIDYTDTDSAE</sequence>
<dbReference type="Pfam" id="PF00849">
    <property type="entry name" value="PseudoU_synth_2"/>
    <property type="match status" value="1"/>
</dbReference>
<evidence type="ECO:0000313" key="3">
    <source>
        <dbReference type="EMBL" id="VAW76217.1"/>
    </source>
</evidence>
<dbReference type="AlphaFoldDB" id="A0A3B0YKZ3"/>
<dbReference type="CDD" id="cd02869">
    <property type="entry name" value="PseudoU_synth_RluA_like"/>
    <property type="match status" value="1"/>
</dbReference>
<name>A0A3B0YKZ3_9ZZZZ</name>
<feature type="domain" description="Pseudouridine synthase RsuA/RluA-like" evidence="2">
    <location>
        <begin position="87"/>
        <end position="235"/>
    </location>
</feature>
<dbReference type="InterPro" id="IPR050188">
    <property type="entry name" value="RluA_PseudoU_synthase"/>
</dbReference>
<dbReference type="PANTHER" id="PTHR21600:SF44">
    <property type="entry name" value="RIBOSOMAL LARGE SUBUNIT PSEUDOURIDINE SYNTHASE D"/>
    <property type="match status" value="1"/>
</dbReference>
<protein>
    <submittedName>
        <fullName evidence="3">Pseudouridine synthase</fullName>
    </submittedName>
</protein>
<comment type="similarity">
    <text evidence="1">Belongs to the pseudouridine synthase RluA family.</text>
</comment>
<dbReference type="EMBL" id="UOFL01000101">
    <property type="protein sequence ID" value="VAW76217.1"/>
    <property type="molecule type" value="Genomic_DNA"/>
</dbReference>
<accession>A0A3B0YKZ3</accession>
<gene>
    <name evidence="3" type="ORF">MNBD_GAMMA12-1864</name>
</gene>
<organism evidence="3">
    <name type="scientific">hydrothermal vent metagenome</name>
    <dbReference type="NCBI Taxonomy" id="652676"/>
    <lineage>
        <taxon>unclassified sequences</taxon>
        <taxon>metagenomes</taxon>
        <taxon>ecological metagenomes</taxon>
    </lineage>
</organism>